<reference evidence="4" key="1">
    <citation type="submission" date="2017-02" db="UniProtKB">
        <authorList>
            <consortium name="WormBaseParasite"/>
        </authorList>
    </citation>
    <scope>IDENTIFICATION</scope>
</reference>
<evidence type="ECO:0000313" key="3">
    <source>
        <dbReference type="Proteomes" id="UP000274756"/>
    </source>
</evidence>
<dbReference type="Proteomes" id="UP000038040">
    <property type="component" value="Unplaced"/>
</dbReference>
<protein>
    <submittedName>
        <fullName evidence="4">Cx9C motif-containing protein 4, mitochondrial</fullName>
    </submittedName>
</protein>
<dbReference type="Proteomes" id="UP000274756">
    <property type="component" value="Unassembled WGS sequence"/>
</dbReference>
<keyword evidence="3" id="KW-1185">Reference proteome</keyword>
<accession>A0A0N4UDF1</accession>
<name>A0A0N4UDF1_DRAME</name>
<dbReference type="WBParaSite" id="DME_0000535801-mRNA-1">
    <property type="protein sequence ID" value="DME_0000535801-mRNA-1"/>
    <property type="gene ID" value="DME_0000535801"/>
</dbReference>
<evidence type="ECO:0000313" key="2">
    <source>
        <dbReference type="Proteomes" id="UP000038040"/>
    </source>
</evidence>
<dbReference type="AlphaFoldDB" id="A0A0N4UDF1"/>
<dbReference type="EMBL" id="UYYG01001177">
    <property type="protein sequence ID" value="VDN59184.1"/>
    <property type="molecule type" value="Genomic_DNA"/>
</dbReference>
<evidence type="ECO:0000313" key="4">
    <source>
        <dbReference type="WBParaSite" id="DME_0000535801-mRNA-1"/>
    </source>
</evidence>
<sequence>MAKMKREGKLMKNKDELRSPMYVVDSPCCNVDYLNCCIASANKGAACQRSLECFLERLLIAMHDTKTQSI</sequence>
<gene>
    <name evidence="1" type="ORF">DME_LOCUS9157</name>
</gene>
<organism evidence="2 4">
    <name type="scientific">Dracunculus medinensis</name>
    <name type="common">Guinea worm</name>
    <dbReference type="NCBI Taxonomy" id="318479"/>
    <lineage>
        <taxon>Eukaryota</taxon>
        <taxon>Metazoa</taxon>
        <taxon>Ecdysozoa</taxon>
        <taxon>Nematoda</taxon>
        <taxon>Chromadorea</taxon>
        <taxon>Rhabditida</taxon>
        <taxon>Spirurina</taxon>
        <taxon>Dracunculoidea</taxon>
        <taxon>Dracunculidae</taxon>
        <taxon>Dracunculus</taxon>
    </lineage>
</organism>
<proteinExistence type="predicted"/>
<evidence type="ECO:0000313" key="1">
    <source>
        <dbReference type="EMBL" id="VDN59184.1"/>
    </source>
</evidence>
<reference evidence="1 3" key="2">
    <citation type="submission" date="2018-11" db="EMBL/GenBank/DDBJ databases">
        <authorList>
            <consortium name="Pathogen Informatics"/>
        </authorList>
    </citation>
    <scope>NUCLEOTIDE SEQUENCE [LARGE SCALE GENOMIC DNA]</scope>
</reference>